<organism evidence="2 3">
    <name type="scientific">Crocosphaera watsonii WH 8501</name>
    <dbReference type="NCBI Taxonomy" id="165597"/>
    <lineage>
        <taxon>Bacteria</taxon>
        <taxon>Bacillati</taxon>
        <taxon>Cyanobacteriota</taxon>
        <taxon>Cyanophyceae</taxon>
        <taxon>Oscillatoriophycideae</taxon>
        <taxon>Chroococcales</taxon>
        <taxon>Aphanothecaceae</taxon>
        <taxon>Crocosphaera</taxon>
    </lineage>
</organism>
<reference evidence="2" key="1">
    <citation type="submission" date="2004-02" db="EMBL/GenBank/DDBJ databases">
        <authorList>
            <consortium name="DOE Joint Genome Institute"/>
        </authorList>
    </citation>
    <scope>NUCLEOTIDE SEQUENCE [LARGE SCALE GENOMIC DNA]</scope>
    <source>
        <strain evidence="2">WH 8501</strain>
    </source>
</reference>
<protein>
    <submittedName>
        <fullName evidence="2">Uncharacterized protein</fullName>
    </submittedName>
</protein>
<reference evidence="2" key="3">
    <citation type="submission" date="2016-12" db="EMBL/GenBank/DDBJ databases">
        <title>Annotation of the draft genome assembly of Crocosphaera watsonii WH 8501.</title>
        <authorList>
            <consortium name="US DOE Joint Genome Institute (JGI-ORNL)"/>
            <person name="Larimer F."/>
            <person name="Land M."/>
        </authorList>
    </citation>
    <scope>NUCLEOTIDE SEQUENCE</scope>
    <source>
        <strain evidence="2">WH 8501</strain>
    </source>
</reference>
<keyword evidence="1" id="KW-0812">Transmembrane</keyword>
<accession>Q4C2M5</accession>
<dbReference type="KEGG" id="cwa:CwatDRAFT_3260"/>
<dbReference type="AlphaFoldDB" id="Q4C2M5"/>
<keyword evidence="3" id="KW-1185">Reference proteome</keyword>
<proteinExistence type="predicted"/>
<evidence type="ECO:0000313" key="3">
    <source>
        <dbReference type="Proteomes" id="UP000003922"/>
    </source>
</evidence>
<sequence length="107" mass="12429">MILPKIIMLQMGWICPLLIWLVLLCFFCAIFFAIEDGYLYLRQLHQIPCDRCSFHTGETCLKCTVHPYKAFTVEAVTCEDWEGKPVNTTRIGWKLLWHRECGECGGN</sequence>
<dbReference type="EMBL" id="AADV02000027">
    <property type="protein sequence ID" value="EAM50416.1"/>
    <property type="molecule type" value="Genomic_DNA"/>
</dbReference>
<keyword evidence="1" id="KW-1133">Transmembrane helix</keyword>
<evidence type="ECO:0000313" key="2">
    <source>
        <dbReference type="EMBL" id="EAM50416.1"/>
    </source>
</evidence>
<evidence type="ECO:0000256" key="1">
    <source>
        <dbReference type="SAM" id="Phobius"/>
    </source>
</evidence>
<reference evidence="2" key="2">
    <citation type="submission" date="2005-06" db="EMBL/GenBank/DDBJ databases">
        <title>Sequencing of the draft genome and assembly of Crocosphaera watsonii WH 8501.</title>
        <authorList>
            <consortium name="US DOE Joint Genome Institute (JGI-PGF)"/>
            <person name="Copeland A."/>
            <person name="Lucas S."/>
            <person name="Lapidus A."/>
            <person name="Barry K."/>
            <person name="Detter C."/>
            <person name="Glavina T."/>
            <person name="Hammon N."/>
            <person name="Israni S."/>
            <person name="Pitluck S."/>
            <person name="Richardson P."/>
        </authorList>
    </citation>
    <scope>NUCLEOTIDE SEQUENCE [LARGE SCALE GENOMIC DNA]</scope>
    <source>
        <strain evidence="2">WH 8501</strain>
    </source>
</reference>
<name>Q4C2M5_CROWT</name>
<comment type="caution">
    <text evidence="2">The sequence shown here is derived from an EMBL/GenBank/DDBJ whole genome shotgun (WGS) entry which is preliminary data.</text>
</comment>
<feature type="transmembrane region" description="Helical" evidence="1">
    <location>
        <begin position="12"/>
        <end position="34"/>
    </location>
</feature>
<dbReference type="Proteomes" id="UP000003922">
    <property type="component" value="Unassembled WGS sequence"/>
</dbReference>
<keyword evidence="1" id="KW-0472">Membrane</keyword>
<gene>
    <name evidence="2" type="ORF">CwatDRAFT_3260</name>
</gene>